<dbReference type="Gene3D" id="2.160.20.80">
    <property type="entry name" value="E3 ubiquitin-protein ligase SopA"/>
    <property type="match status" value="1"/>
</dbReference>
<dbReference type="AlphaFoldDB" id="A0AAP2UDB3"/>
<feature type="coiled-coil region" evidence="1">
    <location>
        <begin position="148"/>
        <end position="198"/>
    </location>
</feature>
<dbReference type="RefSeq" id="WP_227352011.1">
    <property type="nucleotide sequence ID" value="NZ_JAJDKX010000007.1"/>
</dbReference>
<name>A0AAP2UDB3_9FIRM</name>
<reference evidence="2" key="1">
    <citation type="submission" date="2022-06" db="EMBL/GenBank/DDBJ databases">
        <title>Isolation of gut microbiota from human fecal samples.</title>
        <authorList>
            <person name="Pamer E.G."/>
            <person name="Barat B."/>
            <person name="Waligurski E."/>
            <person name="Medina S."/>
            <person name="Paddock L."/>
            <person name="Mostad J."/>
        </authorList>
    </citation>
    <scope>NUCLEOTIDE SEQUENCE</scope>
    <source>
        <strain evidence="2">DFI.6.24</strain>
    </source>
</reference>
<comment type="caution">
    <text evidence="2">The sequence shown here is derived from an EMBL/GenBank/DDBJ whole genome shotgun (WGS) entry which is preliminary data.</text>
</comment>
<accession>A0AAP2UDB3</accession>
<dbReference type="EMBL" id="JANGBO010000001">
    <property type="protein sequence ID" value="MCQ5060877.1"/>
    <property type="molecule type" value="Genomic_DNA"/>
</dbReference>
<proteinExistence type="predicted"/>
<evidence type="ECO:0000256" key="1">
    <source>
        <dbReference type="SAM" id="Coils"/>
    </source>
</evidence>
<evidence type="ECO:0000313" key="2">
    <source>
        <dbReference type="EMBL" id="MCQ5060877.1"/>
    </source>
</evidence>
<sequence>MNSKIKTYLISKGIDFSVPFLVDENHLEKIDEKFIYQNTCFENKLIKYTMLGKKKELFLRNCKIEATSLSSLDIKERIVFHNCIFDNVKISKCNFKNAVFYNCRFNNSVIVNSILENSYFINCKGIETVDFMENNMQGVSVIGSKVNLNELEEKQNRLEDILIQEEMLEVQHGNVAVLEEKKEDDQEMKEENERQIIKNEIYSCQELSQDFLNNKLFYKCHFVDCSVSDNVKLNATTDFKECTFLNDALHFDDVDKTSFDDCIFEKVSLKGNFIHVSFAGSKFSNLSFIRDSTFVACLFDHTNAIEYFDNNLIKLSNIELVKKSNDNTEILKKVNELYEILKSKDKVLQQELIAKTKVDEEDVLDYILHLDDMEYLKLIAKTSNRVVEEKMV</sequence>
<keyword evidence="1" id="KW-0175">Coiled coil</keyword>
<dbReference type="InterPro" id="IPR001646">
    <property type="entry name" value="5peptide_repeat"/>
</dbReference>
<organism evidence="2 3">
    <name type="scientific">Faecalibacillus intestinalis</name>
    <dbReference type="NCBI Taxonomy" id="1982626"/>
    <lineage>
        <taxon>Bacteria</taxon>
        <taxon>Bacillati</taxon>
        <taxon>Bacillota</taxon>
        <taxon>Erysipelotrichia</taxon>
        <taxon>Erysipelotrichales</taxon>
        <taxon>Coprobacillaceae</taxon>
        <taxon>Faecalibacillus</taxon>
    </lineage>
</organism>
<protein>
    <submittedName>
        <fullName evidence="2">Pentapeptide repeat-containing protein</fullName>
    </submittedName>
</protein>
<dbReference type="SUPFAM" id="SSF141571">
    <property type="entry name" value="Pentapeptide repeat-like"/>
    <property type="match status" value="1"/>
</dbReference>
<dbReference type="Proteomes" id="UP001204814">
    <property type="component" value="Unassembled WGS sequence"/>
</dbReference>
<evidence type="ECO:0000313" key="3">
    <source>
        <dbReference type="Proteomes" id="UP001204814"/>
    </source>
</evidence>
<dbReference type="Pfam" id="PF00805">
    <property type="entry name" value="Pentapeptide"/>
    <property type="match status" value="1"/>
</dbReference>
<gene>
    <name evidence="2" type="ORF">NE542_03375</name>
</gene>